<dbReference type="GO" id="GO:0005886">
    <property type="term" value="C:plasma membrane"/>
    <property type="evidence" value="ECO:0007669"/>
    <property type="project" value="TreeGrafter"/>
</dbReference>
<feature type="transmembrane region" description="Helical" evidence="8">
    <location>
        <begin position="332"/>
        <end position="351"/>
    </location>
</feature>
<dbReference type="EMBL" id="JAQLKE010000046">
    <property type="protein sequence ID" value="MDB7085640.1"/>
    <property type="molecule type" value="Genomic_DNA"/>
</dbReference>
<keyword evidence="7" id="KW-0868">Chloride</keyword>
<organism evidence="11 12">
    <name type="scientific">Thomasclavelia ramosa</name>
    <dbReference type="NCBI Taxonomy" id="1547"/>
    <lineage>
        <taxon>Bacteria</taxon>
        <taxon>Bacillati</taxon>
        <taxon>Bacillota</taxon>
        <taxon>Erysipelotrichia</taxon>
        <taxon>Erysipelotrichales</taxon>
        <taxon>Coprobacillaceae</taxon>
        <taxon>Thomasclavelia</taxon>
    </lineage>
</organism>
<feature type="transmembrane region" description="Helical" evidence="8">
    <location>
        <begin position="193"/>
        <end position="217"/>
    </location>
</feature>
<keyword evidence="2" id="KW-0813">Transport</keyword>
<dbReference type="GO" id="GO:0008324">
    <property type="term" value="F:monoatomic cation transmembrane transporter activity"/>
    <property type="evidence" value="ECO:0007669"/>
    <property type="project" value="InterPro"/>
</dbReference>
<dbReference type="AlphaFoldDB" id="A0A3E3AE31"/>
<dbReference type="GO" id="GO:0005247">
    <property type="term" value="F:voltage-gated chloride channel activity"/>
    <property type="evidence" value="ECO:0007669"/>
    <property type="project" value="TreeGrafter"/>
</dbReference>
<dbReference type="PROSITE" id="PS51202">
    <property type="entry name" value="RCK_C"/>
    <property type="match status" value="1"/>
</dbReference>
<feature type="transmembrane region" description="Helical" evidence="8">
    <location>
        <begin position="229"/>
        <end position="250"/>
    </location>
</feature>
<dbReference type="EMBL" id="QUSL01000004">
    <property type="protein sequence ID" value="RGD86753.1"/>
    <property type="molecule type" value="Genomic_DNA"/>
</dbReference>
<keyword evidence="4 8" id="KW-1133">Transmembrane helix</keyword>
<dbReference type="SUPFAM" id="SSF116726">
    <property type="entry name" value="TrkA C-terminal domain-like"/>
    <property type="match status" value="1"/>
</dbReference>
<dbReference type="CDD" id="cd01031">
    <property type="entry name" value="EriC"/>
    <property type="match status" value="1"/>
</dbReference>
<dbReference type="PANTHER" id="PTHR45711">
    <property type="entry name" value="CHLORIDE CHANNEL PROTEIN"/>
    <property type="match status" value="1"/>
</dbReference>
<feature type="transmembrane region" description="Helical" evidence="8">
    <location>
        <begin position="156"/>
        <end position="181"/>
    </location>
</feature>
<dbReference type="PRINTS" id="PR00762">
    <property type="entry name" value="CLCHANNEL"/>
</dbReference>
<keyword evidence="3 8" id="KW-0812">Transmembrane</keyword>
<feature type="transmembrane region" description="Helical" evidence="8">
    <location>
        <begin position="363"/>
        <end position="388"/>
    </location>
</feature>
<dbReference type="GeneID" id="64195043"/>
<dbReference type="Gene3D" id="3.30.70.1450">
    <property type="entry name" value="Regulator of K+ conductance, C-terminal domain"/>
    <property type="match status" value="1"/>
</dbReference>
<dbReference type="PANTHER" id="PTHR45711:SF6">
    <property type="entry name" value="CHLORIDE CHANNEL PROTEIN"/>
    <property type="match status" value="1"/>
</dbReference>
<feature type="transmembrane region" description="Helical" evidence="8">
    <location>
        <begin position="394"/>
        <end position="414"/>
    </location>
</feature>
<evidence type="ECO:0000256" key="5">
    <source>
        <dbReference type="ARBA" id="ARBA00023065"/>
    </source>
</evidence>
<feature type="transmembrane region" description="Helical" evidence="8">
    <location>
        <begin position="58"/>
        <end position="79"/>
    </location>
</feature>
<dbReference type="SUPFAM" id="SSF81340">
    <property type="entry name" value="Clc chloride channel"/>
    <property type="match status" value="1"/>
</dbReference>
<evidence type="ECO:0000256" key="2">
    <source>
        <dbReference type="ARBA" id="ARBA00022448"/>
    </source>
</evidence>
<dbReference type="Gene3D" id="1.10.3080.10">
    <property type="entry name" value="Clc chloride channel"/>
    <property type="match status" value="1"/>
</dbReference>
<evidence type="ECO:0000256" key="7">
    <source>
        <dbReference type="ARBA" id="ARBA00023214"/>
    </source>
</evidence>
<accession>A0A3E3AE31</accession>
<dbReference type="InterPro" id="IPR014743">
    <property type="entry name" value="Cl-channel_core"/>
</dbReference>
<evidence type="ECO:0000256" key="1">
    <source>
        <dbReference type="ARBA" id="ARBA00004141"/>
    </source>
</evidence>
<dbReference type="Pfam" id="PF02080">
    <property type="entry name" value="TrkA_C"/>
    <property type="match status" value="1"/>
</dbReference>
<dbReference type="InterPro" id="IPR036721">
    <property type="entry name" value="RCK_C_sf"/>
</dbReference>
<evidence type="ECO:0000256" key="8">
    <source>
        <dbReference type="SAM" id="Phobius"/>
    </source>
</evidence>
<dbReference type="RefSeq" id="WP_003536281.1">
    <property type="nucleotide sequence ID" value="NZ_BAABXX010000001.1"/>
</dbReference>
<sequence length="519" mass="56735">MKNRLIKTLNIKRFKLVLLLEGLLVGILAGLVIVGYRICLTNGALWLQRILAYCKQSIFTIIIWFVILFVIALVVTKLLDWESLISGSGIPQLEGELAGKIDAKWWRVLIAKFFGGFLANFSGLALGREGPSIQLGAMVGKGIGKVLKRGKTEERYLLTCGASAGLAAAFHAPLAGVMFALEEVHKHFSAPLLISVMTSSIAADYLMSSILGMAPVFSFNIHGTLPTQYYWMVIILGIILGLLGAFYNKALLFVQSLYNHSKHLNNYTKLLIPFILAGILGFTVPQLLGSGDTLVDLLIEGKLTMSLILLLLAGKFLFAITCFGSGAPGGIFFPLLVIGCLIGGAFANISVDYLGLDPIYINNFILLAMAGYFTAIVRAPVTGIILIFEMTGSLNHLLSIAIVTIVAYVVADLLKSKPIYESLLENLLKKRSLPTPQGVGEKVLLDFMILHNSPLDNHLVKEIQWPNHCLIVSLRRDGQEFIPHGDTYLKASDSIIVMCDKIDESYIYDTLSALTTEQI</sequence>
<dbReference type="InterPro" id="IPR001807">
    <property type="entry name" value="ClC"/>
</dbReference>
<feature type="transmembrane region" description="Helical" evidence="8">
    <location>
        <begin position="303"/>
        <end position="326"/>
    </location>
</feature>
<evidence type="ECO:0000313" key="11">
    <source>
        <dbReference type="EMBL" id="RGD86753.1"/>
    </source>
</evidence>
<comment type="caution">
    <text evidence="11">The sequence shown here is derived from an EMBL/GenBank/DDBJ whole genome shotgun (WGS) entry which is preliminary data.</text>
</comment>
<keyword evidence="6 8" id="KW-0472">Membrane</keyword>
<evidence type="ECO:0000256" key="6">
    <source>
        <dbReference type="ARBA" id="ARBA00023136"/>
    </source>
</evidence>
<proteinExistence type="predicted"/>
<evidence type="ECO:0000259" key="9">
    <source>
        <dbReference type="PROSITE" id="PS51202"/>
    </source>
</evidence>
<dbReference type="Proteomes" id="UP000261032">
    <property type="component" value="Unassembled WGS sequence"/>
</dbReference>
<feature type="transmembrane region" description="Helical" evidence="8">
    <location>
        <begin position="16"/>
        <end position="38"/>
    </location>
</feature>
<dbReference type="Proteomes" id="UP001211987">
    <property type="component" value="Unassembled WGS sequence"/>
</dbReference>
<evidence type="ECO:0000256" key="3">
    <source>
        <dbReference type="ARBA" id="ARBA00022692"/>
    </source>
</evidence>
<reference evidence="10" key="2">
    <citation type="submission" date="2023-01" db="EMBL/GenBank/DDBJ databases">
        <title>Human gut microbiome strain richness.</title>
        <authorList>
            <person name="Chen-Liaw A."/>
        </authorList>
    </citation>
    <scope>NUCLEOTIDE SEQUENCE</scope>
    <source>
        <strain evidence="10">1001217st2_G6_1001217B_191108</strain>
    </source>
</reference>
<evidence type="ECO:0000313" key="10">
    <source>
        <dbReference type="EMBL" id="MDB7085640.1"/>
    </source>
</evidence>
<evidence type="ECO:0000313" key="12">
    <source>
        <dbReference type="Proteomes" id="UP000261032"/>
    </source>
</evidence>
<dbReference type="GO" id="GO:0006813">
    <property type="term" value="P:potassium ion transport"/>
    <property type="evidence" value="ECO:0007669"/>
    <property type="project" value="InterPro"/>
</dbReference>
<feature type="domain" description="RCK C-terminal" evidence="9">
    <location>
        <begin position="431"/>
        <end position="513"/>
    </location>
</feature>
<comment type="subcellular location">
    <subcellularLocation>
        <location evidence="1">Membrane</location>
        <topology evidence="1">Multi-pass membrane protein</topology>
    </subcellularLocation>
</comment>
<reference evidence="11 12" key="1">
    <citation type="submission" date="2018-08" db="EMBL/GenBank/DDBJ databases">
        <title>A genome reference for cultivated species of the human gut microbiota.</title>
        <authorList>
            <person name="Zou Y."/>
            <person name="Xue W."/>
            <person name="Luo G."/>
        </authorList>
    </citation>
    <scope>NUCLEOTIDE SEQUENCE [LARGE SCALE GENOMIC DNA]</scope>
    <source>
        <strain evidence="11 12">OM06-4</strain>
    </source>
</reference>
<protein>
    <submittedName>
        <fullName evidence="11">ClC family H(+)/Cl(-) exchange transporter</fullName>
    </submittedName>
</protein>
<name>A0A3E3AE31_9FIRM</name>
<feature type="transmembrane region" description="Helical" evidence="8">
    <location>
        <begin position="270"/>
        <end position="291"/>
    </location>
</feature>
<dbReference type="InterPro" id="IPR006037">
    <property type="entry name" value="RCK_C"/>
</dbReference>
<keyword evidence="5" id="KW-0406">Ion transport</keyword>
<dbReference type="Pfam" id="PF00654">
    <property type="entry name" value="Voltage_CLC"/>
    <property type="match status" value="1"/>
</dbReference>
<gene>
    <name evidence="11" type="ORF">DXB93_04390</name>
    <name evidence="10" type="ORF">PM738_17695</name>
</gene>
<evidence type="ECO:0000256" key="4">
    <source>
        <dbReference type="ARBA" id="ARBA00022989"/>
    </source>
</evidence>